<dbReference type="AlphaFoldDB" id="A0A1G7S2X9"/>
<organism evidence="1 2">
    <name type="scientific">Paraburkholderia phenazinium</name>
    <dbReference type="NCBI Taxonomy" id="60549"/>
    <lineage>
        <taxon>Bacteria</taxon>
        <taxon>Pseudomonadati</taxon>
        <taxon>Pseudomonadota</taxon>
        <taxon>Betaproteobacteria</taxon>
        <taxon>Burkholderiales</taxon>
        <taxon>Burkholderiaceae</taxon>
        <taxon>Paraburkholderia</taxon>
    </lineage>
</organism>
<dbReference type="Pfam" id="PF12306">
    <property type="entry name" value="PixA"/>
    <property type="match status" value="1"/>
</dbReference>
<name>A0A1G7S2X9_9BURK</name>
<dbReference type="InterPro" id="IPR021087">
    <property type="entry name" value="Uncharacterised_PixA/AidA"/>
</dbReference>
<evidence type="ECO:0000313" key="1">
    <source>
        <dbReference type="EMBL" id="SDG17346.1"/>
    </source>
</evidence>
<dbReference type="OrthoDB" id="8705346at2"/>
<dbReference type="InterPro" id="IPR038712">
    <property type="entry name" value="PixA-like_sf"/>
</dbReference>
<evidence type="ECO:0000313" key="2">
    <source>
        <dbReference type="Proteomes" id="UP000199706"/>
    </source>
</evidence>
<dbReference type="Gene3D" id="2.60.40.3910">
    <property type="entry name" value="Inclusion body protein"/>
    <property type="match status" value="1"/>
</dbReference>
<accession>A0A1G7S2X9</accession>
<sequence length="180" mass="19825">MPDIKSTFEIVDVLTILDAETILKSQSPLSSDSNKPTTLLNNGTGTVYMVTTKGNAISGQAGSELNISVDAGDNIRFRTLSLTDAADYKCFIHHTNVSKNKELLVPDNFTFNCLNVDEPYPAPGWPANGVSSEKRADYFWQTTAESDGQATYQFVVAIYDRHSTLKGYVTWDPYITIKGN</sequence>
<proteinExistence type="predicted"/>
<reference evidence="1 2" key="1">
    <citation type="submission" date="2016-10" db="EMBL/GenBank/DDBJ databases">
        <authorList>
            <person name="de Groot N.N."/>
        </authorList>
    </citation>
    <scope>NUCLEOTIDE SEQUENCE [LARGE SCALE GENOMIC DNA]</scope>
    <source>
        <strain evidence="1 2">LMG 2247</strain>
    </source>
</reference>
<gene>
    <name evidence="1" type="ORF">SAMN05216466_102362</name>
</gene>
<protein>
    <submittedName>
        <fullName evidence="1">Inclusion body protein</fullName>
    </submittedName>
</protein>
<dbReference type="RefSeq" id="WP_090682443.1">
    <property type="nucleotide sequence ID" value="NZ_FNCJ01000002.1"/>
</dbReference>
<dbReference type="EMBL" id="FNCJ01000002">
    <property type="protein sequence ID" value="SDG17346.1"/>
    <property type="molecule type" value="Genomic_DNA"/>
</dbReference>
<dbReference type="Proteomes" id="UP000199706">
    <property type="component" value="Unassembled WGS sequence"/>
</dbReference>